<organism evidence="3 4">
    <name type="scientific">Rhypophila decipiens</name>
    <dbReference type="NCBI Taxonomy" id="261697"/>
    <lineage>
        <taxon>Eukaryota</taxon>
        <taxon>Fungi</taxon>
        <taxon>Dikarya</taxon>
        <taxon>Ascomycota</taxon>
        <taxon>Pezizomycotina</taxon>
        <taxon>Sordariomycetes</taxon>
        <taxon>Sordariomycetidae</taxon>
        <taxon>Sordariales</taxon>
        <taxon>Naviculisporaceae</taxon>
        <taxon>Rhypophila</taxon>
    </lineage>
</organism>
<feature type="transmembrane region" description="Helical" evidence="2">
    <location>
        <begin position="55"/>
        <end position="76"/>
    </location>
</feature>
<protein>
    <submittedName>
        <fullName evidence="3">Uncharacterized protein</fullName>
    </submittedName>
</protein>
<keyword evidence="2" id="KW-1133">Transmembrane helix</keyword>
<feature type="transmembrane region" description="Helical" evidence="2">
    <location>
        <begin position="171"/>
        <end position="190"/>
    </location>
</feature>
<dbReference type="EMBL" id="MU858155">
    <property type="protein sequence ID" value="KAK4211195.1"/>
    <property type="molecule type" value="Genomic_DNA"/>
</dbReference>
<dbReference type="Proteomes" id="UP001301769">
    <property type="component" value="Unassembled WGS sequence"/>
</dbReference>
<proteinExistence type="predicted"/>
<keyword evidence="2" id="KW-0812">Transmembrane</keyword>
<reference evidence="3" key="2">
    <citation type="submission" date="2023-05" db="EMBL/GenBank/DDBJ databases">
        <authorList>
            <consortium name="Lawrence Berkeley National Laboratory"/>
            <person name="Steindorff A."/>
            <person name="Hensen N."/>
            <person name="Bonometti L."/>
            <person name="Westerberg I."/>
            <person name="Brannstrom I.O."/>
            <person name="Guillou S."/>
            <person name="Cros-Aarteil S."/>
            <person name="Calhoun S."/>
            <person name="Haridas S."/>
            <person name="Kuo A."/>
            <person name="Mondo S."/>
            <person name="Pangilinan J."/>
            <person name="Riley R."/>
            <person name="Labutti K."/>
            <person name="Andreopoulos B."/>
            <person name="Lipzen A."/>
            <person name="Chen C."/>
            <person name="Yanf M."/>
            <person name="Daum C."/>
            <person name="Ng V."/>
            <person name="Clum A."/>
            <person name="Ohm R."/>
            <person name="Martin F."/>
            <person name="Silar P."/>
            <person name="Natvig D."/>
            <person name="Lalanne C."/>
            <person name="Gautier V."/>
            <person name="Ament-Velasquez S.L."/>
            <person name="Kruys A."/>
            <person name="Hutchinson M.I."/>
            <person name="Powell A.J."/>
            <person name="Barry K."/>
            <person name="Miller A.N."/>
            <person name="Grigoriev I.V."/>
            <person name="Debuchy R."/>
            <person name="Gladieux P."/>
            <person name="Thoren M.H."/>
            <person name="Johannesson H."/>
        </authorList>
    </citation>
    <scope>NUCLEOTIDE SEQUENCE</scope>
    <source>
        <strain evidence="3">PSN293</strain>
    </source>
</reference>
<evidence type="ECO:0000313" key="4">
    <source>
        <dbReference type="Proteomes" id="UP001301769"/>
    </source>
</evidence>
<comment type="caution">
    <text evidence="3">The sequence shown here is derived from an EMBL/GenBank/DDBJ whole genome shotgun (WGS) entry which is preliminary data.</text>
</comment>
<gene>
    <name evidence="3" type="ORF">QBC37DRAFT_376322</name>
</gene>
<feature type="region of interest" description="Disordered" evidence="1">
    <location>
        <begin position="1"/>
        <end position="37"/>
    </location>
</feature>
<reference evidence="3" key="1">
    <citation type="journal article" date="2023" name="Mol. Phylogenet. Evol.">
        <title>Genome-scale phylogeny and comparative genomics of the fungal order Sordariales.</title>
        <authorList>
            <person name="Hensen N."/>
            <person name="Bonometti L."/>
            <person name="Westerberg I."/>
            <person name="Brannstrom I.O."/>
            <person name="Guillou S."/>
            <person name="Cros-Aarteil S."/>
            <person name="Calhoun S."/>
            <person name="Haridas S."/>
            <person name="Kuo A."/>
            <person name="Mondo S."/>
            <person name="Pangilinan J."/>
            <person name="Riley R."/>
            <person name="LaButti K."/>
            <person name="Andreopoulos B."/>
            <person name="Lipzen A."/>
            <person name="Chen C."/>
            <person name="Yan M."/>
            <person name="Daum C."/>
            <person name="Ng V."/>
            <person name="Clum A."/>
            <person name="Steindorff A."/>
            <person name="Ohm R.A."/>
            <person name="Martin F."/>
            <person name="Silar P."/>
            <person name="Natvig D.O."/>
            <person name="Lalanne C."/>
            <person name="Gautier V."/>
            <person name="Ament-Velasquez S.L."/>
            <person name="Kruys A."/>
            <person name="Hutchinson M.I."/>
            <person name="Powell A.J."/>
            <person name="Barry K."/>
            <person name="Miller A.N."/>
            <person name="Grigoriev I.V."/>
            <person name="Debuchy R."/>
            <person name="Gladieux P."/>
            <person name="Hiltunen Thoren M."/>
            <person name="Johannesson H."/>
        </authorList>
    </citation>
    <scope>NUCLEOTIDE SEQUENCE</scope>
    <source>
        <strain evidence="3">PSN293</strain>
    </source>
</reference>
<evidence type="ECO:0000256" key="2">
    <source>
        <dbReference type="SAM" id="Phobius"/>
    </source>
</evidence>
<dbReference type="AlphaFoldDB" id="A0AAN7B7R3"/>
<sequence>MQEQISRPQPVPALTTERDSESLLQDARRSTSASNHIGRPLESRSRLELVGNTNVIILVLGFAVSFAVALYILFLWQLSPAYGFTGWESRLWKTIALNDKVGLSITISSAMLRLTMALQLGVALSMTAGLFLEDATTPLRFIPLVLMLRGSGKGSTRELVIYLSHTFRSNLFLNLIVAAMLLTTTLSQLASTFLVSDLGQGYFLDNPRRQDIAYGLRPAPNVKEDAVVLEIYQESTADVQYWTSGPAAYPIFAEYSEPPPQWGPGIQDTGVNLRALPPFRSADQRASLQEYDGYTAVFDTRVTCLTPVVHSDLVVGFTYTPMWTTAQLSGHAHVVLPPHIRRNDPEVSTSKRTVNLAFNCSVSLPGVAFEEQAASDWAITICDLDGAGIKMDTPLQLDNNIWKYLVINATGRGEQWQESEDAPWTVSNLTDPWTRLSLPTKGPSLSLSMSICMNGLNKIDIPTKMTRSGTPPYPAEPTMSWDDTLRAYDTSKITNLYAGGMMNLSDSSRGIMRLAKRSNWTQDYIFTRKFVYDSMAIKQVSGLWVLNDDNIGVMMCTFCENHADSVFRAHRLHVVIFQDILKKTNNLALAIQTLFTILAQRVWYDFLNEFTVSAEASFTFSADRLIPVRNGGMSVVIGIIWVHNLAVIVIAVLFFSRQRISMVGNLWQGFGQVVAGDVADLAARSTAALDKEVVRELEKYDDGVGEVVELIRDVKSGDVRLQRRRRSYV</sequence>
<keyword evidence="4" id="KW-1185">Reference proteome</keyword>
<feature type="transmembrane region" description="Helical" evidence="2">
    <location>
        <begin position="633"/>
        <end position="655"/>
    </location>
</feature>
<evidence type="ECO:0000256" key="1">
    <source>
        <dbReference type="SAM" id="MobiDB-lite"/>
    </source>
</evidence>
<name>A0AAN7B7R3_9PEZI</name>
<keyword evidence="2" id="KW-0472">Membrane</keyword>
<accession>A0AAN7B7R3</accession>
<feature type="transmembrane region" description="Helical" evidence="2">
    <location>
        <begin position="110"/>
        <end position="132"/>
    </location>
</feature>
<feature type="compositionally biased region" description="Basic and acidic residues" evidence="1">
    <location>
        <begin position="16"/>
        <end position="29"/>
    </location>
</feature>
<evidence type="ECO:0000313" key="3">
    <source>
        <dbReference type="EMBL" id="KAK4211195.1"/>
    </source>
</evidence>